<reference evidence="1" key="4">
    <citation type="submission" date="2025-09" db="UniProtKB">
        <authorList>
            <consortium name="Ensembl"/>
        </authorList>
    </citation>
    <scope>IDENTIFICATION</scope>
</reference>
<accession>F6XRE9</accession>
<keyword evidence="2" id="KW-1185">Reference proteome</keyword>
<name>F6XRE9_CIOIN</name>
<evidence type="ECO:0000313" key="2">
    <source>
        <dbReference type="Proteomes" id="UP000008144"/>
    </source>
</evidence>
<dbReference type="HOGENOM" id="CLU_3207333_0_0_1"/>
<dbReference type="Proteomes" id="UP000008144">
    <property type="component" value="Chromosome 6"/>
</dbReference>
<protein>
    <submittedName>
        <fullName evidence="1">Uncharacterized protein</fullName>
    </submittedName>
</protein>
<evidence type="ECO:0000313" key="1">
    <source>
        <dbReference type="Ensembl" id="ENSCINP00000005166.3"/>
    </source>
</evidence>
<reference evidence="1" key="3">
    <citation type="submission" date="2025-08" db="UniProtKB">
        <authorList>
            <consortium name="Ensembl"/>
        </authorList>
    </citation>
    <scope>IDENTIFICATION</scope>
</reference>
<reference evidence="2" key="1">
    <citation type="journal article" date="2002" name="Science">
        <title>The draft genome of Ciona intestinalis: insights into chordate and vertebrate origins.</title>
        <authorList>
            <person name="Dehal P."/>
            <person name="Satou Y."/>
            <person name="Campbell R.K."/>
            <person name="Chapman J."/>
            <person name="Degnan B."/>
            <person name="De Tomaso A."/>
            <person name="Davidson B."/>
            <person name="Di Gregorio A."/>
            <person name="Gelpke M."/>
            <person name="Goodstein D.M."/>
            <person name="Harafuji N."/>
            <person name="Hastings K.E."/>
            <person name="Ho I."/>
            <person name="Hotta K."/>
            <person name="Huang W."/>
            <person name="Kawashima T."/>
            <person name="Lemaire P."/>
            <person name="Martinez D."/>
            <person name="Meinertzhagen I.A."/>
            <person name="Necula S."/>
            <person name="Nonaka M."/>
            <person name="Putnam N."/>
            <person name="Rash S."/>
            <person name="Saiga H."/>
            <person name="Satake M."/>
            <person name="Terry A."/>
            <person name="Yamada L."/>
            <person name="Wang H.G."/>
            <person name="Awazu S."/>
            <person name="Azumi K."/>
            <person name="Boore J."/>
            <person name="Branno M."/>
            <person name="Chin-Bow S."/>
            <person name="DeSantis R."/>
            <person name="Doyle S."/>
            <person name="Francino P."/>
            <person name="Keys D.N."/>
            <person name="Haga S."/>
            <person name="Hayashi H."/>
            <person name="Hino K."/>
            <person name="Imai K.S."/>
            <person name="Inaba K."/>
            <person name="Kano S."/>
            <person name="Kobayashi K."/>
            <person name="Kobayashi M."/>
            <person name="Lee B.I."/>
            <person name="Makabe K.W."/>
            <person name="Manohar C."/>
            <person name="Matassi G."/>
            <person name="Medina M."/>
            <person name="Mochizuki Y."/>
            <person name="Mount S."/>
            <person name="Morishita T."/>
            <person name="Miura S."/>
            <person name="Nakayama A."/>
            <person name="Nishizaka S."/>
            <person name="Nomoto H."/>
            <person name="Ohta F."/>
            <person name="Oishi K."/>
            <person name="Rigoutsos I."/>
            <person name="Sano M."/>
            <person name="Sasaki A."/>
            <person name="Sasakura Y."/>
            <person name="Shoguchi E."/>
            <person name="Shin-i T."/>
            <person name="Spagnuolo A."/>
            <person name="Stainier D."/>
            <person name="Suzuki M.M."/>
            <person name="Tassy O."/>
            <person name="Takatori N."/>
            <person name="Tokuoka M."/>
            <person name="Yagi K."/>
            <person name="Yoshizaki F."/>
            <person name="Wada S."/>
            <person name="Zhang C."/>
            <person name="Hyatt P.D."/>
            <person name="Larimer F."/>
            <person name="Detter C."/>
            <person name="Doggett N."/>
            <person name="Glavina T."/>
            <person name="Hawkins T."/>
            <person name="Richardson P."/>
            <person name="Lucas S."/>
            <person name="Kohara Y."/>
            <person name="Levine M."/>
            <person name="Satoh N."/>
            <person name="Rokhsar D.S."/>
        </authorList>
    </citation>
    <scope>NUCLEOTIDE SEQUENCE [LARGE SCALE GENOMIC DNA]</scope>
</reference>
<organism evidence="1 2">
    <name type="scientific">Ciona intestinalis</name>
    <name type="common">Transparent sea squirt</name>
    <name type="synonym">Ascidia intestinalis</name>
    <dbReference type="NCBI Taxonomy" id="7719"/>
    <lineage>
        <taxon>Eukaryota</taxon>
        <taxon>Metazoa</taxon>
        <taxon>Chordata</taxon>
        <taxon>Tunicata</taxon>
        <taxon>Ascidiacea</taxon>
        <taxon>Phlebobranchia</taxon>
        <taxon>Cionidae</taxon>
        <taxon>Ciona</taxon>
    </lineage>
</organism>
<proteinExistence type="predicted"/>
<reference evidence="1" key="2">
    <citation type="journal article" date="2008" name="Genome Biol.">
        <title>Improved genome assembly and evidence-based global gene model set for the chordate Ciona intestinalis: new insight into intron and operon populations.</title>
        <authorList>
            <person name="Satou Y."/>
            <person name="Mineta K."/>
            <person name="Ogasawara M."/>
            <person name="Sasakura Y."/>
            <person name="Shoguchi E."/>
            <person name="Ueno K."/>
            <person name="Yamada L."/>
            <person name="Matsumoto J."/>
            <person name="Wasserscheid J."/>
            <person name="Dewar K."/>
            <person name="Wiley G.B."/>
            <person name="Macmil S.L."/>
            <person name="Roe B.A."/>
            <person name="Zeller R.W."/>
            <person name="Hastings K.E."/>
            <person name="Lemaire P."/>
            <person name="Lindquist E."/>
            <person name="Endo T."/>
            <person name="Hotta K."/>
            <person name="Inaba K."/>
        </authorList>
    </citation>
    <scope>NUCLEOTIDE SEQUENCE [LARGE SCALE GENOMIC DNA]</scope>
    <source>
        <strain evidence="1">wild type</strain>
    </source>
</reference>
<dbReference type="Ensembl" id="ENSCINT00000005166.3">
    <property type="protein sequence ID" value="ENSCINP00000005166.3"/>
    <property type="gene ID" value="ENSCING00000020976.1"/>
</dbReference>
<dbReference type="InParanoid" id="F6XRE9"/>
<sequence>MQTVSCLKLVMMFTKRENFKIISILRTWIPGSIDFLREVATLTNS</sequence>
<dbReference type="AlphaFoldDB" id="F6XRE9"/>
<dbReference type="EMBL" id="EAAA01002255">
    <property type="status" value="NOT_ANNOTATED_CDS"/>
    <property type="molecule type" value="Genomic_DNA"/>
</dbReference>